<evidence type="ECO:0000313" key="1">
    <source>
        <dbReference type="EMBL" id="MBE1875944.1"/>
    </source>
</evidence>
<dbReference type="EMBL" id="JADAQT010000073">
    <property type="protein sequence ID" value="MBE1875944.1"/>
    <property type="molecule type" value="Genomic_DNA"/>
</dbReference>
<comment type="caution">
    <text evidence="1">The sequence shown here is derived from an EMBL/GenBank/DDBJ whole genome shotgun (WGS) entry which is preliminary data.</text>
</comment>
<evidence type="ECO:0000313" key="2">
    <source>
        <dbReference type="Proteomes" id="UP000625527"/>
    </source>
</evidence>
<keyword evidence="2" id="KW-1185">Reference proteome</keyword>
<protein>
    <recommendedName>
        <fullName evidence="3">Knr4/Smi1-like domain-containing protein</fullName>
    </recommendedName>
</protein>
<proteinExistence type="predicted"/>
<dbReference type="RefSeq" id="WP_192862516.1">
    <property type="nucleotide sequence ID" value="NZ_JADAQT010000073.1"/>
</dbReference>
<name>A0ABR9MX22_9MICO</name>
<reference evidence="1 2" key="1">
    <citation type="submission" date="2020-10" db="EMBL/GenBank/DDBJ databases">
        <title>Myceligenerans pegani sp. nov., an endophytic actinomycete isolated from Peganum harmala L. in Xinjiang, China.</title>
        <authorList>
            <person name="Xin L."/>
        </authorList>
    </citation>
    <scope>NUCLEOTIDE SEQUENCE [LARGE SCALE GENOMIC DNA]</scope>
    <source>
        <strain evidence="1 2">TRM65318</strain>
    </source>
</reference>
<evidence type="ECO:0008006" key="3">
    <source>
        <dbReference type="Google" id="ProtNLM"/>
    </source>
</evidence>
<gene>
    <name evidence="1" type="ORF">IHE71_09500</name>
</gene>
<accession>A0ABR9MX22</accession>
<organism evidence="1 2">
    <name type="scientific">Myceligenerans pegani</name>
    <dbReference type="NCBI Taxonomy" id="2776917"/>
    <lineage>
        <taxon>Bacteria</taxon>
        <taxon>Bacillati</taxon>
        <taxon>Actinomycetota</taxon>
        <taxon>Actinomycetes</taxon>
        <taxon>Micrococcales</taxon>
        <taxon>Promicromonosporaceae</taxon>
        <taxon>Myceligenerans</taxon>
    </lineage>
</organism>
<dbReference type="Proteomes" id="UP000625527">
    <property type="component" value="Unassembled WGS sequence"/>
</dbReference>
<sequence length="180" mass="19711">MMLQENLARLKEVLRSAGRPVVDALLPGIEIDGSRSTQGSFPDDARVWFAWTSGLRESPVLTVDESSLIPGYYPISLEESRGYVEAWGANAAHDVGGEHYLPFLGAPNGDNYAFVWSPDEYTGIAGFLVGESVEIEFTSLEQMLNYVLECYAEGAFYADSAGLLSMNADLCDAILERIQD</sequence>